<reference evidence="1 2" key="2">
    <citation type="submission" date="2018-11" db="EMBL/GenBank/DDBJ databases">
        <authorList>
            <consortium name="Pathogen Informatics"/>
        </authorList>
    </citation>
    <scope>NUCLEOTIDE SEQUENCE [LARGE SCALE GENOMIC DNA]</scope>
</reference>
<name>A0A0N4XT87_NIPBR</name>
<sequence length="89" mass="10071">FCFAIIGRAEIVGLKSSVTIDYYLPQVSCPFGNFFPDTSYQKLHKKVTEIFKTSSQIFLKVTVEKLPSLNPRLMAHDGCPSACRRGWKI</sequence>
<organism evidence="3">
    <name type="scientific">Nippostrongylus brasiliensis</name>
    <name type="common">Rat hookworm</name>
    <dbReference type="NCBI Taxonomy" id="27835"/>
    <lineage>
        <taxon>Eukaryota</taxon>
        <taxon>Metazoa</taxon>
        <taxon>Ecdysozoa</taxon>
        <taxon>Nematoda</taxon>
        <taxon>Chromadorea</taxon>
        <taxon>Rhabditida</taxon>
        <taxon>Rhabditina</taxon>
        <taxon>Rhabditomorpha</taxon>
        <taxon>Strongyloidea</taxon>
        <taxon>Heligmosomidae</taxon>
        <taxon>Nippostrongylus</taxon>
    </lineage>
</organism>
<evidence type="ECO:0000313" key="1">
    <source>
        <dbReference type="EMBL" id="VDL69380.1"/>
    </source>
</evidence>
<dbReference type="AlphaFoldDB" id="A0A0N4XT87"/>
<dbReference type="Proteomes" id="UP000271162">
    <property type="component" value="Unassembled WGS sequence"/>
</dbReference>
<keyword evidence="2" id="KW-1185">Reference proteome</keyword>
<accession>A0A0N4XT87</accession>
<evidence type="ECO:0000313" key="2">
    <source>
        <dbReference type="Proteomes" id="UP000271162"/>
    </source>
</evidence>
<dbReference type="EMBL" id="UYSL01019759">
    <property type="protein sequence ID" value="VDL69380.1"/>
    <property type="molecule type" value="Genomic_DNA"/>
</dbReference>
<gene>
    <name evidence="1" type="ORF">NBR_LOCUS5791</name>
</gene>
<proteinExistence type="predicted"/>
<dbReference type="WBParaSite" id="NBR_0000579001-mRNA-1">
    <property type="protein sequence ID" value="NBR_0000579001-mRNA-1"/>
    <property type="gene ID" value="NBR_0000579001"/>
</dbReference>
<evidence type="ECO:0000313" key="3">
    <source>
        <dbReference type="WBParaSite" id="NBR_0000579001-mRNA-1"/>
    </source>
</evidence>
<protein>
    <submittedName>
        <fullName evidence="3">SPATA6 domain-containing protein</fullName>
    </submittedName>
</protein>
<reference evidence="3" key="1">
    <citation type="submission" date="2017-02" db="UniProtKB">
        <authorList>
            <consortium name="WormBaseParasite"/>
        </authorList>
    </citation>
    <scope>IDENTIFICATION</scope>
</reference>